<name>A0A2J7ZJF4_9CHLO</name>
<accession>A0A2J7ZJF4</accession>
<feature type="non-terminal residue" evidence="1">
    <location>
        <position position="224"/>
    </location>
</feature>
<comment type="caution">
    <text evidence="1">The sequence shown here is derived from an EMBL/GenBank/DDBJ whole genome shotgun (WGS) entry which is preliminary data.</text>
</comment>
<proteinExistence type="predicted"/>
<evidence type="ECO:0000313" key="2">
    <source>
        <dbReference type="Proteomes" id="UP000236333"/>
    </source>
</evidence>
<dbReference type="AlphaFoldDB" id="A0A2J7ZJF4"/>
<protein>
    <submittedName>
        <fullName evidence="1">Uncharacterized protein</fullName>
    </submittedName>
</protein>
<feature type="non-terminal residue" evidence="1">
    <location>
        <position position="1"/>
    </location>
</feature>
<dbReference type="EMBL" id="PGGS01001437">
    <property type="protein sequence ID" value="PNH00401.1"/>
    <property type="molecule type" value="Genomic_DNA"/>
</dbReference>
<reference evidence="1 2" key="1">
    <citation type="journal article" date="2017" name="Mol. Biol. Evol.">
        <title>The 4-celled Tetrabaena socialis nuclear genome reveals the essential components for genetic control of cell number at the origin of multicellularity in the volvocine lineage.</title>
        <authorList>
            <person name="Featherston J."/>
            <person name="Arakaki Y."/>
            <person name="Hanschen E.R."/>
            <person name="Ferris P.J."/>
            <person name="Michod R.E."/>
            <person name="Olson B.J.S.C."/>
            <person name="Nozaki H."/>
            <person name="Durand P.M."/>
        </authorList>
    </citation>
    <scope>NUCLEOTIDE SEQUENCE [LARGE SCALE GENOMIC DNA]</scope>
    <source>
        <strain evidence="1 2">NIES-571</strain>
    </source>
</reference>
<sequence length="224" mass="23535">GSKRLPNWLQVERSGQLLTRRPVPAAPGLLRPRAPLLAGAGCRRVHDGQRLRDGQPGALVGGGLGVVQHGGHDALGARVLLQRGGPQVQQRRLDRALVLVHGPVRERGVWRDRVLDAAKDSVARGQEVGVRQGLLVVQAGALQAGGRGAGTGAGQRPAFRDRSQCLVFAKEAAHLHHFLHEEADPHHQVGGLAVAVGQRDSGRESGGPSAHGQRCAGTALLYGS</sequence>
<evidence type="ECO:0000313" key="1">
    <source>
        <dbReference type="EMBL" id="PNH00401.1"/>
    </source>
</evidence>
<gene>
    <name evidence="1" type="ORF">TSOC_013789</name>
</gene>
<dbReference type="Proteomes" id="UP000236333">
    <property type="component" value="Unassembled WGS sequence"/>
</dbReference>
<organism evidence="1 2">
    <name type="scientific">Tetrabaena socialis</name>
    <dbReference type="NCBI Taxonomy" id="47790"/>
    <lineage>
        <taxon>Eukaryota</taxon>
        <taxon>Viridiplantae</taxon>
        <taxon>Chlorophyta</taxon>
        <taxon>core chlorophytes</taxon>
        <taxon>Chlorophyceae</taxon>
        <taxon>CS clade</taxon>
        <taxon>Chlamydomonadales</taxon>
        <taxon>Tetrabaenaceae</taxon>
        <taxon>Tetrabaena</taxon>
    </lineage>
</organism>
<keyword evidence="2" id="KW-1185">Reference proteome</keyword>